<accession>A0A562ILJ5</accession>
<organism evidence="1 2">
    <name type="scientific">Modestobacter roseus</name>
    <dbReference type="NCBI Taxonomy" id="1181884"/>
    <lineage>
        <taxon>Bacteria</taxon>
        <taxon>Bacillati</taxon>
        <taxon>Actinomycetota</taxon>
        <taxon>Actinomycetes</taxon>
        <taxon>Geodermatophilales</taxon>
        <taxon>Geodermatophilaceae</taxon>
        <taxon>Modestobacter</taxon>
    </lineage>
</organism>
<proteinExistence type="predicted"/>
<keyword evidence="2" id="KW-1185">Reference proteome</keyword>
<sequence length="60" mass="6187">MMVLACNAVGQAALAAGVASLDDALPEQLLYVAGWMSTATDLTQQSMLIADLGSTFDVLI</sequence>
<protein>
    <submittedName>
        <fullName evidence="1">Uncharacterized protein</fullName>
    </submittedName>
</protein>
<dbReference type="Proteomes" id="UP000321490">
    <property type="component" value="Unassembled WGS sequence"/>
</dbReference>
<dbReference type="RefSeq" id="WP_153360829.1">
    <property type="nucleotide sequence ID" value="NZ_JABGDC010000095.1"/>
</dbReference>
<reference evidence="1 2" key="1">
    <citation type="submission" date="2019-07" db="EMBL/GenBank/DDBJ databases">
        <title>R&amp;d 2014.</title>
        <authorList>
            <person name="Klenk H.-P."/>
        </authorList>
    </citation>
    <scope>NUCLEOTIDE SEQUENCE [LARGE SCALE GENOMIC DNA]</scope>
    <source>
        <strain evidence="1 2">DSM 45764</strain>
    </source>
</reference>
<dbReference type="AlphaFoldDB" id="A0A562ILJ5"/>
<comment type="caution">
    <text evidence="1">The sequence shown here is derived from an EMBL/GenBank/DDBJ whole genome shotgun (WGS) entry which is preliminary data.</text>
</comment>
<evidence type="ECO:0000313" key="1">
    <source>
        <dbReference type="EMBL" id="TWH71879.1"/>
    </source>
</evidence>
<dbReference type="EMBL" id="VLKF01000001">
    <property type="protein sequence ID" value="TWH71879.1"/>
    <property type="molecule type" value="Genomic_DNA"/>
</dbReference>
<name>A0A562ILJ5_9ACTN</name>
<dbReference type="OrthoDB" id="5196636at2"/>
<evidence type="ECO:0000313" key="2">
    <source>
        <dbReference type="Proteomes" id="UP000321490"/>
    </source>
</evidence>
<gene>
    <name evidence="1" type="ORF">JD78_00379</name>
</gene>